<keyword evidence="1" id="KW-0732">Signal</keyword>
<dbReference type="EnsemblMetazoa" id="G24910.1">
    <property type="protein sequence ID" value="G24910.1:cds"/>
    <property type="gene ID" value="G24910"/>
</dbReference>
<evidence type="ECO:0000256" key="1">
    <source>
        <dbReference type="SAM" id="SignalP"/>
    </source>
</evidence>
<organism evidence="2 3">
    <name type="scientific">Magallana gigas</name>
    <name type="common">Pacific oyster</name>
    <name type="synonym">Crassostrea gigas</name>
    <dbReference type="NCBI Taxonomy" id="29159"/>
    <lineage>
        <taxon>Eukaryota</taxon>
        <taxon>Metazoa</taxon>
        <taxon>Spiralia</taxon>
        <taxon>Lophotrochozoa</taxon>
        <taxon>Mollusca</taxon>
        <taxon>Bivalvia</taxon>
        <taxon>Autobranchia</taxon>
        <taxon>Pteriomorphia</taxon>
        <taxon>Ostreida</taxon>
        <taxon>Ostreoidea</taxon>
        <taxon>Ostreidae</taxon>
        <taxon>Magallana</taxon>
    </lineage>
</organism>
<feature type="signal peptide" evidence="1">
    <location>
        <begin position="1"/>
        <end position="21"/>
    </location>
</feature>
<protein>
    <submittedName>
        <fullName evidence="2">Uncharacterized protein</fullName>
    </submittedName>
</protein>
<sequence>MKERSTEFLVVFYLLCYNANAQFTLDSAWGRSFARSSNLVFKQPNGQVHTETRVEVSSNGIPQGSFDPVNAVKQTMSKTSLEINPINPVQSVQHSFFKSSANMPDFRNNERVSAGSNTNPLDTFPNANRFSNVRKGLFRPAIARVPGAFDLAVAGISEVAKEIIESNKGKGIAFPKPLCIQLPDPVYNTLCLMRTEEANRVAEMEIVTQKPNTQKGTVKETFVKAADLVSLVAQGMCAFCCQVTGREEERCIKIFCETKPTC</sequence>
<dbReference type="Proteomes" id="UP000005408">
    <property type="component" value="Unassembled WGS sequence"/>
</dbReference>
<accession>A0A8W8KWN1</accession>
<dbReference type="AlphaFoldDB" id="A0A8W8KWN1"/>
<evidence type="ECO:0000313" key="3">
    <source>
        <dbReference type="Proteomes" id="UP000005408"/>
    </source>
</evidence>
<keyword evidence="3" id="KW-1185">Reference proteome</keyword>
<proteinExistence type="predicted"/>
<evidence type="ECO:0000313" key="2">
    <source>
        <dbReference type="EnsemblMetazoa" id="G24910.1:cds"/>
    </source>
</evidence>
<reference evidence="2" key="1">
    <citation type="submission" date="2022-08" db="UniProtKB">
        <authorList>
            <consortium name="EnsemblMetazoa"/>
        </authorList>
    </citation>
    <scope>IDENTIFICATION</scope>
    <source>
        <strain evidence="2">05x7-T-G4-1.051#20</strain>
    </source>
</reference>
<feature type="chain" id="PRO_5036485459" evidence="1">
    <location>
        <begin position="22"/>
        <end position="262"/>
    </location>
</feature>
<name>A0A8W8KWN1_MAGGI</name>